<gene>
    <name evidence="8" type="ORF">RJ641_015475</name>
</gene>
<feature type="region of interest" description="Disordered" evidence="6">
    <location>
        <begin position="109"/>
        <end position="149"/>
    </location>
</feature>
<evidence type="ECO:0000256" key="6">
    <source>
        <dbReference type="SAM" id="MobiDB-lite"/>
    </source>
</evidence>
<feature type="compositionally biased region" description="Low complexity" evidence="6">
    <location>
        <begin position="127"/>
        <end position="138"/>
    </location>
</feature>
<name>A0AAN8UXR1_9MAGN</name>
<evidence type="ECO:0000256" key="3">
    <source>
        <dbReference type="ARBA" id="ARBA00022741"/>
    </source>
</evidence>
<dbReference type="SMART" id="SM00212">
    <property type="entry name" value="UBCc"/>
    <property type="match status" value="1"/>
</dbReference>
<dbReference type="GO" id="GO:0061631">
    <property type="term" value="F:ubiquitin conjugating enzyme activity"/>
    <property type="evidence" value="ECO:0007669"/>
    <property type="project" value="UniProtKB-EC"/>
</dbReference>
<keyword evidence="5" id="KW-0067">ATP-binding</keyword>
<evidence type="ECO:0000313" key="9">
    <source>
        <dbReference type="Proteomes" id="UP001370490"/>
    </source>
</evidence>
<evidence type="ECO:0000256" key="5">
    <source>
        <dbReference type="ARBA" id="ARBA00022840"/>
    </source>
</evidence>
<dbReference type="EC" id="2.3.2.23" evidence="1"/>
<dbReference type="FunFam" id="3.10.110.10:FF:000028">
    <property type="entry name" value="Probable ubiquitin-conjugating enzyme E2 23"/>
    <property type="match status" value="1"/>
</dbReference>
<evidence type="ECO:0000256" key="1">
    <source>
        <dbReference type="ARBA" id="ARBA00012486"/>
    </source>
</evidence>
<accession>A0AAN8UXR1</accession>
<dbReference type="InterPro" id="IPR000608">
    <property type="entry name" value="UBC"/>
</dbReference>
<dbReference type="PANTHER" id="PTHR46116">
    <property type="entry name" value="(E3-INDEPENDENT) E2 UBIQUITIN-CONJUGATING ENZYME"/>
    <property type="match status" value="1"/>
</dbReference>
<dbReference type="CDD" id="cd23837">
    <property type="entry name" value="UBCc_UBE2O"/>
    <property type="match status" value="1"/>
</dbReference>
<proteinExistence type="predicted"/>
<dbReference type="InterPro" id="IPR016135">
    <property type="entry name" value="UBQ-conjugating_enzyme/RWD"/>
</dbReference>
<protein>
    <recommendedName>
        <fullName evidence="1">E2 ubiquitin-conjugating enzyme</fullName>
        <ecNumber evidence="1">2.3.2.23</ecNumber>
    </recommendedName>
</protein>
<feature type="compositionally biased region" description="Polar residues" evidence="6">
    <location>
        <begin position="139"/>
        <end position="149"/>
    </location>
</feature>
<evidence type="ECO:0000259" key="7">
    <source>
        <dbReference type="PROSITE" id="PS50127"/>
    </source>
</evidence>
<keyword evidence="9" id="KW-1185">Reference proteome</keyword>
<comment type="caution">
    <text evidence="8">The sequence shown here is derived from an EMBL/GenBank/DDBJ whole genome shotgun (WGS) entry which is preliminary data.</text>
</comment>
<dbReference type="PROSITE" id="PS50127">
    <property type="entry name" value="UBC_2"/>
    <property type="match status" value="1"/>
</dbReference>
<dbReference type="Pfam" id="PF00179">
    <property type="entry name" value="UQ_con"/>
    <property type="match status" value="1"/>
</dbReference>
<evidence type="ECO:0000256" key="2">
    <source>
        <dbReference type="ARBA" id="ARBA00022679"/>
    </source>
</evidence>
<keyword evidence="3" id="KW-0547">Nucleotide-binding</keyword>
<keyword evidence="4" id="KW-0833">Ubl conjugation pathway</keyword>
<reference evidence="8 9" key="1">
    <citation type="submission" date="2023-12" db="EMBL/GenBank/DDBJ databases">
        <title>A high-quality genome assembly for Dillenia turbinata (Dilleniales).</title>
        <authorList>
            <person name="Chanderbali A."/>
        </authorList>
    </citation>
    <scope>NUCLEOTIDE SEQUENCE [LARGE SCALE GENOMIC DNA]</scope>
    <source>
        <strain evidence="8">LSX21</strain>
        <tissue evidence="8">Leaf</tissue>
    </source>
</reference>
<dbReference type="PANTHER" id="PTHR46116:SF18">
    <property type="entry name" value="UBIQUITIN-CONJUGATING ENZYME E2 38 ISOFORM X1"/>
    <property type="match status" value="1"/>
</dbReference>
<dbReference type="AlphaFoldDB" id="A0AAN8UXR1"/>
<dbReference type="GO" id="GO:0005524">
    <property type="term" value="F:ATP binding"/>
    <property type="evidence" value="ECO:0007669"/>
    <property type="project" value="UniProtKB-KW"/>
</dbReference>
<keyword evidence="2" id="KW-0808">Transferase</keyword>
<dbReference type="EMBL" id="JBAMMX010000021">
    <property type="protein sequence ID" value="KAK6919571.1"/>
    <property type="molecule type" value="Genomic_DNA"/>
</dbReference>
<evidence type="ECO:0000313" key="8">
    <source>
        <dbReference type="EMBL" id="KAK6919571.1"/>
    </source>
</evidence>
<organism evidence="8 9">
    <name type="scientific">Dillenia turbinata</name>
    <dbReference type="NCBI Taxonomy" id="194707"/>
    <lineage>
        <taxon>Eukaryota</taxon>
        <taxon>Viridiplantae</taxon>
        <taxon>Streptophyta</taxon>
        <taxon>Embryophyta</taxon>
        <taxon>Tracheophyta</taxon>
        <taxon>Spermatophyta</taxon>
        <taxon>Magnoliopsida</taxon>
        <taxon>eudicotyledons</taxon>
        <taxon>Gunneridae</taxon>
        <taxon>Pentapetalae</taxon>
        <taxon>Dilleniales</taxon>
        <taxon>Dilleniaceae</taxon>
        <taxon>Dillenia</taxon>
    </lineage>
</organism>
<evidence type="ECO:0000256" key="4">
    <source>
        <dbReference type="ARBA" id="ARBA00022786"/>
    </source>
</evidence>
<feature type="compositionally biased region" description="Polar residues" evidence="6">
    <location>
        <begin position="1"/>
        <end position="20"/>
    </location>
</feature>
<feature type="compositionally biased region" description="Acidic residues" evidence="6">
    <location>
        <begin position="57"/>
        <end position="83"/>
    </location>
</feature>
<dbReference type="Gene3D" id="3.10.110.10">
    <property type="entry name" value="Ubiquitin Conjugating Enzyme"/>
    <property type="match status" value="1"/>
</dbReference>
<sequence>MDSETSVSQNTSQTLHTTTNHFEKSSMEDCEVSSNLPKKFKSGLNTSDEPSNISFDDNADDENGLDDASDEIDDVSDYDDDDFMYEEDDYTNLQAQFDNVDLPTGVEAPVPWLESPAPSDKTYVAMSSSTSASLQSQQNPQSTVNTGTSSSSILLESKKMVAASSSAVSVDSCSTGVKEDNGEDQVLAKFQNFKSFDTVDSFSDHHYSNEGFVTGKPTKDWAKIIQEEWKILEKDLPDSIFVRVCESRMDLMRAVMIGPAGTPYHDGLFFFDITFPPTYPHVPPMVYYYSGGLRLNPNLYDCGKVCLSLLNTWTGKSTEKWIPGKSTMLQVLVSIQALILNEEPYFNEPGYESSRGSKEGDRRSKEYSEEVFVLSLKTMIYTLRRPPQYYEDFVAGHFRERAHDILAACKAYMEGAKVGSYVRGTVQNGQVSGREDCPHGFRAAVVKMLNALITNFTRNGSEDCEQFRPPA</sequence>
<dbReference type="Proteomes" id="UP001370490">
    <property type="component" value="Unassembled WGS sequence"/>
</dbReference>
<feature type="domain" description="UBC core" evidence="7">
    <location>
        <begin position="220"/>
        <end position="380"/>
    </location>
</feature>
<feature type="compositionally biased region" description="Polar residues" evidence="6">
    <location>
        <begin position="43"/>
        <end position="55"/>
    </location>
</feature>
<dbReference type="SUPFAM" id="SSF54495">
    <property type="entry name" value="UBC-like"/>
    <property type="match status" value="1"/>
</dbReference>
<feature type="region of interest" description="Disordered" evidence="6">
    <location>
        <begin position="1"/>
        <end position="83"/>
    </location>
</feature>